<evidence type="ECO:0000256" key="2">
    <source>
        <dbReference type="ARBA" id="ARBA00004651"/>
    </source>
</evidence>
<dbReference type="InterPro" id="IPR052168">
    <property type="entry name" value="Cytochrome_b561_oxidase"/>
</dbReference>
<dbReference type="GO" id="GO:0005886">
    <property type="term" value="C:plasma membrane"/>
    <property type="evidence" value="ECO:0007669"/>
    <property type="project" value="UniProtKB-SubCell"/>
</dbReference>
<dbReference type="PANTHER" id="PTHR30529:SF1">
    <property type="entry name" value="CYTOCHROME B561 HOMOLOG 2"/>
    <property type="match status" value="1"/>
</dbReference>
<dbReference type="AlphaFoldDB" id="A0A172YDS1"/>
<evidence type="ECO:0000256" key="5">
    <source>
        <dbReference type="ARBA" id="ARBA00022617"/>
    </source>
</evidence>
<protein>
    <submittedName>
        <fullName evidence="15">Cytochrome B</fullName>
    </submittedName>
</protein>
<evidence type="ECO:0000256" key="1">
    <source>
        <dbReference type="ARBA" id="ARBA00001970"/>
    </source>
</evidence>
<feature type="transmembrane region" description="Helical" evidence="13">
    <location>
        <begin position="146"/>
        <end position="164"/>
    </location>
</feature>
<evidence type="ECO:0000256" key="9">
    <source>
        <dbReference type="ARBA" id="ARBA00022989"/>
    </source>
</evidence>
<keyword evidence="6 13" id="KW-0812">Transmembrane</keyword>
<evidence type="ECO:0000313" key="16">
    <source>
        <dbReference type="Proteomes" id="UP000077875"/>
    </source>
</evidence>
<evidence type="ECO:0000256" key="3">
    <source>
        <dbReference type="ARBA" id="ARBA00022448"/>
    </source>
</evidence>
<dbReference type="KEGG" id="haa:A5892_08045"/>
<feature type="domain" description="Cytochrome b561 bacterial/Ni-hydrogenase" evidence="14">
    <location>
        <begin position="10"/>
        <end position="179"/>
    </location>
</feature>
<dbReference type="GO" id="GO:0009055">
    <property type="term" value="F:electron transfer activity"/>
    <property type="evidence" value="ECO:0007669"/>
    <property type="project" value="InterPro"/>
</dbReference>
<evidence type="ECO:0000313" key="15">
    <source>
        <dbReference type="EMBL" id="ANF57421.1"/>
    </source>
</evidence>
<keyword evidence="11 13" id="KW-0472">Membrane</keyword>
<keyword evidence="5" id="KW-0349">Heme</keyword>
<keyword evidence="4" id="KW-1003">Cell membrane</keyword>
<evidence type="ECO:0000256" key="13">
    <source>
        <dbReference type="SAM" id="Phobius"/>
    </source>
</evidence>
<feature type="transmembrane region" description="Helical" evidence="13">
    <location>
        <begin position="21"/>
        <end position="49"/>
    </location>
</feature>
<dbReference type="Proteomes" id="UP000077875">
    <property type="component" value="Chromosome"/>
</dbReference>
<dbReference type="Pfam" id="PF01292">
    <property type="entry name" value="Ni_hydr_CYTB"/>
    <property type="match status" value="1"/>
</dbReference>
<dbReference type="GO" id="GO:0022904">
    <property type="term" value="P:respiratory electron transport chain"/>
    <property type="evidence" value="ECO:0007669"/>
    <property type="project" value="InterPro"/>
</dbReference>
<keyword evidence="16" id="KW-1185">Reference proteome</keyword>
<organism evidence="15 16">
    <name type="scientific">Halotalea alkalilenta</name>
    <dbReference type="NCBI Taxonomy" id="376489"/>
    <lineage>
        <taxon>Bacteria</taxon>
        <taxon>Pseudomonadati</taxon>
        <taxon>Pseudomonadota</taxon>
        <taxon>Gammaproteobacteria</taxon>
        <taxon>Oceanospirillales</taxon>
        <taxon>Halomonadaceae</taxon>
        <taxon>Halotalea</taxon>
    </lineage>
</organism>
<evidence type="ECO:0000259" key="14">
    <source>
        <dbReference type="Pfam" id="PF01292"/>
    </source>
</evidence>
<comment type="subcellular location">
    <subcellularLocation>
        <location evidence="2">Cell membrane</location>
        <topology evidence="2">Multi-pass membrane protein</topology>
    </subcellularLocation>
</comment>
<evidence type="ECO:0000256" key="10">
    <source>
        <dbReference type="ARBA" id="ARBA00023004"/>
    </source>
</evidence>
<keyword evidence="10" id="KW-0408">Iron</keyword>
<reference evidence="15 16" key="1">
    <citation type="submission" date="2016-04" db="EMBL/GenBank/DDBJ databases">
        <title>Complete Genome Sequence of Halotalea alkalilenta IHB B 13600.</title>
        <authorList>
            <person name="Swarnkar M.K."/>
            <person name="Sharma A."/>
            <person name="Kaushal K."/>
            <person name="Soni R."/>
            <person name="Rana S."/>
            <person name="Singh A.K."/>
            <person name="Gulati A."/>
        </authorList>
    </citation>
    <scope>NUCLEOTIDE SEQUENCE [LARGE SCALE GENOMIC DNA]</scope>
    <source>
        <strain evidence="15 16">IHB B 13600</strain>
    </source>
</reference>
<keyword evidence="9 13" id="KW-1133">Transmembrane helix</keyword>
<evidence type="ECO:0000256" key="7">
    <source>
        <dbReference type="ARBA" id="ARBA00022723"/>
    </source>
</evidence>
<name>A0A172YDS1_9GAMM</name>
<dbReference type="EMBL" id="CP015243">
    <property type="protein sequence ID" value="ANF57421.1"/>
    <property type="molecule type" value="Genomic_DNA"/>
</dbReference>
<evidence type="ECO:0000256" key="6">
    <source>
        <dbReference type="ARBA" id="ARBA00022692"/>
    </source>
</evidence>
<comment type="similarity">
    <text evidence="12">Belongs to the cytochrome b561 family.</text>
</comment>
<accession>A0A172YDS1</accession>
<keyword evidence="3" id="KW-0813">Transport</keyword>
<dbReference type="PANTHER" id="PTHR30529">
    <property type="entry name" value="CYTOCHROME B561"/>
    <property type="match status" value="1"/>
</dbReference>
<evidence type="ECO:0000256" key="12">
    <source>
        <dbReference type="ARBA" id="ARBA00037975"/>
    </source>
</evidence>
<dbReference type="InterPro" id="IPR011577">
    <property type="entry name" value="Cyt_b561_bac/Ni-Hgenase"/>
</dbReference>
<comment type="cofactor">
    <cofactor evidence="1">
        <name>heme b</name>
        <dbReference type="ChEBI" id="CHEBI:60344"/>
    </cofactor>
</comment>
<evidence type="ECO:0000256" key="8">
    <source>
        <dbReference type="ARBA" id="ARBA00022982"/>
    </source>
</evidence>
<dbReference type="RefSeq" id="WP_064122371.1">
    <property type="nucleotide sequence ID" value="NZ_CP015243.1"/>
</dbReference>
<evidence type="ECO:0000256" key="4">
    <source>
        <dbReference type="ARBA" id="ARBA00022475"/>
    </source>
</evidence>
<sequence>MTQCRDSERRFGAISRGLHWAVALLLLWQFAGMLCKVLIGPSAITGFLVGTHKPLGALLLALIALRALWALGQLKHRPSQPDTLLGWCARLGHLCLYALMLLVPALALLRQYGSGQAFAPFGIPLFAGGFEPIGWMTAPANALHGWLGWVLLALVAGHVLMVVVHRRLLGDDVLPRMVGRGD</sequence>
<keyword evidence="7" id="KW-0479">Metal-binding</keyword>
<feature type="transmembrane region" description="Helical" evidence="13">
    <location>
        <begin position="84"/>
        <end position="109"/>
    </location>
</feature>
<dbReference type="GO" id="GO:0046872">
    <property type="term" value="F:metal ion binding"/>
    <property type="evidence" value="ECO:0007669"/>
    <property type="project" value="UniProtKB-KW"/>
</dbReference>
<dbReference type="STRING" id="376489.A5892_08045"/>
<keyword evidence="8" id="KW-0249">Electron transport</keyword>
<evidence type="ECO:0000256" key="11">
    <source>
        <dbReference type="ARBA" id="ARBA00023136"/>
    </source>
</evidence>
<gene>
    <name evidence="15" type="ORF">A5892_08045</name>
</gene>
<feature type="transmembrane region" description="Helical" evidence="13">
    <location>
        <begin position="55"/>
        <end position="72"/>
    </location>
</feature>
<dbReference type="SUPFAM" id="SSF81342">
    <property type="entry name" value="Transmembrane di-heme cytochromes"/>
    <property type="match status" value="1"/>
</dbReference>
<dbReference type="InterPro" id="IPR016174">
    <property type="entry name" value="Di-haem_cyt_TM"/>
</dbReference>
<proteinExistence type="inferred from homology"/>
<dbReference type="GO" id="GO:0020037">
    <property type="term" value="F:heme binding"/>
    <property type="evidence" value="ECO:0007669"/>
    <property type="project" value="TreeGrafter"/>
</dbReference>